<evidence type="ECO:0000256" key="1">
    <source>
        <dbReference type="ARBA" id="ARBA00004651"/>
    </source>
</evidence>
<comment type="subcellular location">
    <subcellularLocation>
        <location evidence="1 7">Cell membrane</location>
        <topology evidence="1 7">Multi-pass membrane protein</topology>
    </subcellularLocation>
</comment>
<evidence type="ECO:0000313" key="9">
    <source>
        <dbReference type="Proteomes" id="UP000318422"/>
    </source>
</evidence>
<dbReference type="OrthoDB" id="9808671at2"/>
<evidence type="ECO:0000256" key="2">
    <source>
        <dbReference type="ARBA" id="ARBA00022475"/>
    </source>
</evidence>
<dbReference type="Pfam" id="PF03631">
    <property type="entry name" value="Virul_fac_BrkB"/>
    <property type="match status" value="1"/>
</dbReference>
<comment type="similarity">
    <text evidence="7">Belongs to the UPF0761 family.</text>
</comment>
<dbReference type="InterPro" id="IPR017039">
    <property type="entry name" value="Virul_fac_BrkB"/>
</dbReference>
<feature type="transmembrane region" description="Helical" evidence="7">
    <location>
        <begin position="244"/>
        <end position="277"/>
    </location>
</feature>
<accession>A0A4Y4CTJ1</accession>
<dbReference type="PANTHER" id="PTHR30213">
    <property type="entry name" value="INNER MEMBRANE PROTEIN YHJD"/>
    <property type="match status" value="1"/>
</dbReference>
<feature type="transmembrane region" description="Helical" evidence="7">
    <location>
        <begin position="144"/>
        <end position="172"/>
    </location>
</feature>
<keyword evidence="6 7" id="KW-0472">Membrane</keyword>
<dbReference type="PANTHER" id="PTHR30213:SF0">
    <property type="entry name" value="UPF0761 MEMBRANE PROTEIN YIHY"/>
    <property type="match status" value="1"/>
</dbReference>
<dbReference type="NCBIfam" id="TIGR00765">
    <property type="entry name" value="yihY_not_rbn"/>
    <property type="match status" value="1"/>
</dbReference>
<organism evidence="8 9">
    <name type="scientific">Zoogloea ramigera</name>
    <dbReference type="NCBI Taxonomy" id="350"/>
    <lineage>
        <taxon>Bacteria</taxon>
        <taxon>Pseudomonadati</taxon>
        <taxon>Pseudomonadota</taxon>
        <taxon>Betaproteobacteria</taxon>
        <taxon>Rhodocyclales</taxon>
        <taxon>Zoogloeaceae</taxon>
        <taxon>Zoogloea</taxon>
    </lineage>
</organism>
<evidence type="ECO:0000256" key="6">
    <source>
        <dbReference type="ARBA" id="ARBA00023136"/>
    </source>
</evidence>
<evidence type="ECO:0000313" key="8">
    <source>
        <dbReference type="EMBL" id="GEC96211.1"/>
    </source>
</evidence>
<feature type="transmembrane region" description="Helical" evidence="7">
    <location>
        <begin position="37"/>
        <end position="60"/>
    </location>
</feature>
<dbReference type="GO" id="GO:0005886">
    <property type="term" value="C:plasma membrane"/>
    <property type="evidence" value="ECO:0007669"/>
    <property type="project" value="UniProtKB-SubCell"/>
</dbReference>
<dbReference type="Proteomes" id="UP000318422">
    <property type="component" value="Unassembled WGS sequence"/>
</dbReference>
<evidence type="ECO:0000256" key="7">
    <source>
        <dbReference type="HAMAP-Rule" id="MF_00672"/>
    </source>
</evidence>
<dbReference type="AlphaFoldDB" id="A0A4Y4CTJ1"/>
<proteinExistence type="inferred from homology"/>
<comment type="caution">
    <text evidence="8">The sequence shown here is derived from an EMBL/GenBank/DDBJ whole genome shotgun (WGS) entry which is preliminary data.</text>
</comment>
<feature type="transmembrane region" description="Helical" evidence="7">
    <location>
        <begin position="184"/>
        <end position="204"/>
    </location>
</feature>
<dbReference type="RefSeq" id="WP_141352313.1">
    <property type="nucleotide sequence ID" value="NZ_BJNV01000038.1"/>
</dbReference>
<feature type="transmembrane region" description="Helical" evidence="7">
    <location>
        <begin position="216"/>
        <end position="238"/>
    </location>
</feature>
<evidence type="ECO:0000256" key="4">
    <source>
        <dbReference type="ARBA" id="ARBA00022692"/>
    </source>
</evidence>
<gene>
    <name evidence="8" type="ORF">ZRA01_22840</name>
</gene>
<keyword evidence="4 7" id="KW-0812">Transmembrane</keyword>
<keyword evidence="5 7" id="KW-1133">Transmembrane helix</keyword>
<keyword evidence="3" id="KW-0997">Cell inner membrane</keyword>
<dbReference type="InterPro" id="IPR023679">
    <property type="entry name" value="UPF0761_bac"/>
</dbReference>
<evidence type="ECO:0000256" key="5">
    <source>
        <dbReference type="ARBA" id="ARBA00022989"/>
    </source>
</evidence>
<protein>
    <recommendedName>
        <fullName evidence="7">UPF0761 membrane protein ZRA01_22840</fullName>
    </recommendedName>
</protein>
<dbReference type="EMBL" id="BJNV01000038">
    <property type="protein sequence ID" value="GEC96211.1"/>
    <property type="molecule type" value="Genomic_DNA"/>
</dbReference>
<keyword evidence="9" id="KW-1185">Reference proteome</keyword>
<keyword evidence="2 7" id="KW-1003">Cell membrane</keyword>
<dbReference type="HAMAP" id="MF_00672">
    <property type="entry name" value="UPF0761"/>
    <property type="match status" value="1"/>
</dbReference>
<sequence>MKSPLTSLRPAALLPESTRQLLRAVGRRFHDGRCAQVAASLAFTTLLSLVPFVTLVAVVFSRLPQSARLDAALRGFLLDNLLPEKAGKVIATYALQFSQKATNLTIAGAVALILTTVLLMRTIDQVINEIWMVRSRRPWATRLAAYWVALSFGPLLLAGGVVLASAMLSVSLSVVSEPAWLEAVGLRLISLLIMTALFGLLYYVVPHCRVKASHALVSGLLAAVGLLLMQRLLGAYLVHFPSYTLVYGAFAAVPILLVWLYVSWIVVLLGAVVAAVLPERKLFAGRLPAFPGRPLYVALLMLSELVEAQREGRSRDFDALARVARTAPEELGEVLAVLVAERIVICAEDGGWLLARAAEGVRLVEVARLFGWRRPPAGVDLPGSAGCRVDLRYAALLAAMERAADLPLASLRGGPGL</sequence>
<reference evidence="8 9" key="1">
    <citation type="submission" date="2019-06" db="EMBL/GenBank/DDBJ databases">
        <title>Whole genome shotgun sequence of Zoogloea ramigera NBRC 15342.</title>
        <authorList>
            <person name="Hosoyama A."/>
            <person name="Uohara A."/>
            <person name="Ohji S."/>
            <person name="Ichikawa N."/>
        </authorList>
    </citation>
    <scope>NUCLEOTIDE SEQUENCE [LARGE SCALE GENOMIC DNA]</scope>
    <source>
        <strain evidence="8 9">NBRC 15342</strain>
    </source>
</reference>
<evidence type="ECO:0000256" key="3">
    <source>
        <dbReference type="ARBA" id="ARBA00022519"/>
    </source>
</evidence>
<feature type="transmembrane region" description="Helical" evidence="7">
    <location>
        <begin position="104"/>
        <end position="123"/>
    </location>
</feature>
<name>A0A4Y4CTJ1_ZOORA</name>